<organism evidence="6">
    <name type="scientific">Agrobacterium rosae</name>
    <dbReference type="NCBI Taxonomy" id="1972867"/>
    <lineage>
        <taxon>Bacteria</taxon>
        <taxon>Pseudomonadati</taxon>
        <taxon>Pseudomonadota</taxon>
        <taxon>Alphaproteobacteria</taxon>
        <taxon>Hyphomicrobiales</taxon>
        <taxon>Rhizobiaceae</taxon>
        <taxon>Rhizobium/Agrobacterium group</taxon>
        <taxon>Agrobacterium</taxon>
    </lineage>
</organism>
<dbReference type="PANTHER" id="PTHR32305">
    <property type="match status" value="1"/>
</dbReference>
<gene>
    <name evidence="6" type="primary">tssI</name>
    <name evidence="6" type="ORF">RMR22_08490</name>
</gene>
<protein>
    <submittedName>
        <fullName evidence="6">Type VI secretion system tip protein TssI/VgrG</fullName>
    </submittedName>
</protein>
<proteinExistence type="inferred from homology"/>
<dbReference type="SUPFAM" id="SSF69255">
    <property type="entry name" value="gp5 N-terminal domain-like"/>
    <property type="match status" value="1"/>
</dbReference>
<comment type="subcellular location">
    <subcellularLocation>
        <location evidence="1">Secreted</location>
    </subcellularLocation>
</comment>
<evidence type="ECO:0000313" key="6">
    <source>
        <dbReference type="EMBL" id="MDX8302281.1"/>
    </source>
</evidence>
<reference evidence="6" key="1">
    <citation type="journal article" date="2023" name="Phytobiomes J">
        <title>Deciphering the key players within the bacterial microbiota associated with aerial crown gall tumors on rhododendron: Insights into the gallobiome.</title>
        <authorList>
            <person name="Kuzmanovic N."/>
            <person name="Nesme J."/>
            <person name="Wolf J."/>
            <person name="Neumann-Schaal M."/>
            <person name="Petersen J."/>
            <person name="Fernandez-Gnecco G."/>
            <person name="Sproeer C."/>
            <person name="Bunk B."/>
            <person name="Overmann J."/>
            <person name="Sorensen S.J."/>
            <person name="Idczak E."/>
            <person name="Smalla K."/>
        </authorList>
    </citation>
    <scope>NUCLEOTIDE SEQUENCE</scope>
    <source>
        <strain evidence="6">Rho-11.1</strain>
    </source>
</reference>
<evidence type="ECO:0000259" key="5">
    <source>
        <dbReference type="Pfam" id="PF22178"/>
    </source>
</evidence>
<dbReference type="InterPro" id="IPR006533">
    <property type="entry name" value="T6SS_Vgr_RhsGE"/>
</dbReference>
<dbReference type="AlphaFoldDB" id="A0AAW9FAT9"/>
<dbReference type="InterPro" id="IPR050708">
    <property type="entry name" value="T6SS_VgrG/RHS"/>
</dbReference>
<dbReference type="Gene3D" id="2.30.110.50">
    <property type="match status" value="1"/>
</dbReference>
<feature type="domain" description="Gp5/Type VI secretion system Vgr protein OB-fold" evidence="4">
    <location>
        <begin position="398"/>
        <end position="465"/>
    </location>
</feature>
<evidence type="ECO:0000256" key="2">
    <source>
        <dbReference type="ARBA" id="ARBA00005558"/>
    </source>
</evidence>
<dbReference type="SUPFAM" id="SSF69349">
    <property type="entry name" value="Phage fibre proteins"/>
    <property type="match status" value="1"/>
</dbReference>
<dbReference type="Pfam" id="PF05954">
    <property type="entry name" value="Phage_GPD"/>
    <property type="match status" value="1"/>
</dbReference>
<dbReference type="Gene3D" id="2.40.50.230">
    <property type="entry name" value="Gp5 N-terminal domain"/>
    <property type="match status" value="1"/>
</dbReference>
<sequence>MTDQPSSDFIQASRVLKVKSPLGEDQLLPERMEISEGVSQLFEIQLNVRAKKESVKPEELIGRLIDVSVEVQQGEDGGGVRRPFNGLVTDLHEGPPITRGLRSYAMTIRPQMWLLSRRSDCRIWMDKTSVDVVETLFSEHGIPAPDTSGVIKTPPAQHYSTQFNETDLDYLLRRFEEDGLYYFFSHEDGSHKLHVADTANGWLGPSPSAQGEGKVRLAQGSSDRNHINDWARRFSYVPGQRAGADWNFETPGMVPGNMTPSLVQMPDATKRELYEYPARIKTVEEAERAQKLRAQSIEADHDRVFGGSTSRILEAGRRFTPYEVAHPEHEYEEHVIIKASHTIVDRSYETNSNEPEYRNAFEAIPARVPLTPHRSTKRPKIEGTQVAIVAGPEGEEIHPDQYGRIKLWFPWDRKAKKDGTDTCWVRVAQNWAGGGWGGQIIPRIGMEVMVAFVDGDPDRPLVTGVVPNARQTVPYELPANKTKSTFRTQTHKGQGFNELSFEDDNGLEEIFLHAQRDLTVKVLNHATERVDANKVTSVGGGASLTEVQSSQMTHIGQNATLNVGTGIGGGVVRGLLASSTFGVRDAGYFLAKTMSSMSGSGHYTVNAAGAVSINALGASTLTVGGANIVTVGGIHTLNVGGAIYESAVTASSEVVGGIKTIDAHDEIVFRCGKSELRMLSDGTVRIKGKNLIIEKEENINMTASRIDLN</sequence>
<dbReference type="GO" id="GO:0005576">
    <property type="term" value="C:extracellular region"/>
    <property type="evidence" value="ECO:0007669"/>
    <property type="project" value="UniProtKB-SubCell"/>
</dbReference>
<evidence type="ECO:0000256" key="1">
    <source>
        <dbReference type="ARBA" id="ARBA00004613"/>
    </source>
</evidence>
<dbReference type="Pfam" id="PF04717">
    <property type="entry name" value="Phage_base_V"/>
    <property type="match status" value="1"/>
</dbReference>
<accession>A0AAW9FAT9</accession>
<dbReference type="PANTHER" id="PTHR32305:SF15">
    <property type="entry name" value="PROTEIN RHSA-RELATED"/>
    <property type="match status" value="1"/>
</dbReference>
<dbReference type="InterPro" id="IPR006531">
    <property type="entry name" value="Gp5/Vgr_OB"/>
</dbReference>
<dbReference type="Gene3D" id="4.10.220.110">
    <property type="match status" value="1"/>
</dbReference>
<dbReference type="InterPro" id="IPR017847">
    <property type="entry name" value="T6SS_RhsGE_Vgr_subset"/>
</dbReference>
<name>A0AAW9FAT9_9HYPH</name>
<dbReference type="EMBL" id="JAVRAF010000002">
    <property type="protein sequence ID" value="MDX8302281.1"/>
    <property type="molecule type" value="Genomic_DNA"/>
</dbReference>
<evidence type="ECO:0000256" key="3">
    <source>
        <dbReference type="ARBA" id="ARBA00022525"/>
    </source>
</evidence>
<dbReference type="NCBIfam" id="TIGR03361">
    <property type="entry name" value="VI_Rhs_Vgr"/>
    <property type="match status" value="1"/>
</dbReference>
<feature type="domain" description="Gp5/Type VI secretion system Vgr C-terminal trimerisation" evidence="5">
    <location>
        <begin position="484"/>
        <end position="565"/>
    </location>
</feature>
<comment type="similarity">
    <text evidence="2">Belongs to the VgrG protein family.</text>
</comment>
<dbReference type="Gene3D" id="3.55.50.10">
    <property type="entry name" value="Baseplate protein-like domains"/>
    <property type="match status" value="1"/>
</dbReference>
<comment type="caution">
    <text evidence="6">The sequence shown here is derived from an EMBL/GenBank/DDBJ whole genome shotgun (WGS) entry which is preliminary data.</text>
</comment>
<keyword evidence="3" id="KW-0964">Secreted</keyword>
<dbReference type="InterPro" id="IPR037026">
    <property type="entry name" value="Vgr_OB-fold_dom_sf"/>
</dbReference>
<evidence type="ECO:0000259" key="4">
    <source>
        <dbReference type="Pfam" id="PF04717"/>
    </source>
</evidence>
<dbReference type="InterPro" id="IPR054030">
    <property type="entry name" value="Gp5_Vgr_C"/>
</dbReference>
<dbReference type="SUPFAM" id="SSF69279">
    <property type="entry name" value="Phage tail proteins"/>
    <property type="match status" value="2"/>
</dbReference>
<dbReference type="RefSeq" id="WP_320202601.1">
    <property type="nucleotide sequence ID" value="NZ_CP192782.1"/>
</dbReference>
<dbReference type="Pfam" id="PF22178">
    <property type="entry name" value="Gp5_trimer_C"/>
    <property type="match status" value="1"/>
</dbReference>
<dbReference type="NCBIfam" id="TIGR01646">
    <property type="entry name" value="vgr_GE"/>
    <property type="match status" value="1"/>
</dbReference>